<name>A0A026VTP2_OOCBI</name>
<gene>
    <name evidence="2" type="ORF">X777_16712</name>
</gene>
<protein>
    <submittedName>
        <fullName evidence="2">Uncharacterized protein</fullName>
    </submittedName>
</protein>
<reference evidence="2 3" key="1">
    <citation type="journal article" date="2014" name="Curr. Biol.">
        <title>The genome of the clonal raider ant Cerapachys biroi.</title>
        <authorList>
            <person name="Oxley P.R."/>
            <person name="Ji L."/>
            <person name="Fetter-Pruneda I."/>
            <person name="McKenzie S.K."/>
            <person name="Li C."/>
            <person name="Hu H."/>
            <person name="Zhang G."/>
            <person name="Kronauer D.J."/>
        </authorList>
    </citation>
    <scope>NUCLEOTIDE SEQUENCE [LARGE SCALE GENOMIC DNA]</scope>
</reference>
<proteinExistence type="predicted"/>
<organism evidence="2 3">
    <name type="scientific">Ooceraea biroi</name>
    <name type="common">Clonal raider ant</name>
    <name type="synonym">Cerapachys biroi</name>
    <dbReference type="NCBI Taxonomy" id="2015173"/>
    <lineage>
        <taxon>Eukaryota</taxon>
        <taxon>Metazoa</taxon>
        <taxon>Ecdysozoa</taxon>
        <taxon>Arthropoda</taxon>
        <taxon>Hexapoda</taxon>
        <taxon>Insecta</taxon>
        <taxon>Pterygota</taxon>
        <taxon>Neoptera</taxon>
        <taxon>Endopterygota</taxon>
        <taxon>Hymenoptera</taxon>
        <taxon>Apocrita</taxon>
        <taxon>Aculeata</taxon>
        <taxon>Formicoidea</taxon>
        <taxon>Formicidae</taxon>
        <taxon>Dorylinae</taxon>
        <taxon>Ooceraea</taxon>
    </lineage>
</organism>
<keyword evidence="3" id="KW-1185">Reference proteome</keyword>
<dbReference type="Proteomes" id="UP000053097">
    <property type="component" value="Unassembled WGS sequence"/>
</dbReference>
<feature type="region of interest" description="Disordered" evidence="1">
    <location>
        <begin position="85"/>
        <end position="111"/>
    </location>
</feature>
<accession>A0A026VTP2</accession>
<dbReference type="AlphaFoldDB" id="A0A026VTP2"/>
<evidence type="ECO:0000313" key="2">
    <source>
        <dbReference type="EMBL" id="EZA47055.1"/>
    </source>
</evidence>
<evidence type="ECO:0000256" key="1">
    <source>
        <dbReference type="SAM" id="MobiDB-lite"/>
    </source>
</evidence>
<dbReference type="EMBL" id="KK107965">
    <property type="protein sequence ID" value="EZA47055.1"/>
    <property type="molecule type" value="Genomic_DNA"/>
</dbReference>
<sequence length="111" mass="11890">MLGFFLGFFFSKSARYWYPLAVGITVTVVHLAGKQQTAEGCWLAGSYGKTRQGNGEAIRAVAEHRGDMPCLPAGATTRLTFVRPVLRPGPAGTNETPDLPTRGPTARSVPL</sequence>
<evidence type="ECO:0000313" key="3">
    <source>
        <dbReference type="Proteomes" id="UP000053097"/>
    </source>
</evidence>